<evidence type="ECO:0000256" key="5">
    <source>
        <dbReference type="SAM" id="MobiDB-lite"/>
    </source>
</evidence>
<feature type="compositionally biased region" description="Low complexity" evidence="5">
    <location>
        <begin position="455"/>
        <end position="473"/>
    </location>
</feature>
<dbReference type="AlphaFoldDB" id="A0AAF0DT23"/>
<dbReference type="Pfam" id="PF00571">
    <property type="entry name" value="CBS"/>
    <property type="match status" value="1"/>
</dbReference>
<dbReference type="GO" id="GO:0019887">
    <property type="term" value="F:protein kinase regulator activity"/>
    <property type="evidence" value="ECO:0007669"/>
    <property type="project" value="TreeGrafter"/>
</dbReference>
<dbReference type="PANTHER" id="PTHR13780:SF35">
    <property type="entry name" value="LD22662P"/>
    <property type="match status" value="1"/>
</dbReference>
<feature type="domain" description="CBS" evidence="6">
    <location>
        <begin position="169"/>
        <end position="231"/>
    </location>
</feature>
<feature type="compositionally biased region" description="Low complexity" evidence="5">
    <location>
        <begin position="385"/>
        <end position="398"/>
    </location>
</feature>
<dbReference type="GO" id="GO:0031588">
    <property type="term" value="C:nucleotide-activated protein kinase complex"/>
    <property type="evidence" value="ECO:0007669"/>
    <property type="project" value="TreeGrafter"/>
</dbReference>
<evidence type="ECO:0000256" key="3">
    <source>
        <dbReference type="ARBA" id="ARBA00023122"/>
    </source>
</evidence>
<feature type="region of interest" description="Disordered" evidence="5">
    <location>
        <begin position="435"/>
        <end position="473"/>
    </location>
</feature>
<gene>
    <name evidence="7" type="primary">SNF4</name>
    <name evidence="7" type="ORF">MBRA1_000094</name>
</gene>
<dbReference type="GO" id="GO:0016208">
    <property type="term" value="F:AMP binding"/>
    <property type="evidence" value="ECO:0007669"/>
    <property type="project" value="TreeGrafter"/>
</dbReference>
<dbReference type="Proteomes" id="UP001216638">
    <property type="component" value="Chromosome 1"/>
</dbReference>
<keyword evidence="2" id="KW-0677">Repeat</keyword>
<dbReference type="Gene3D" id="3.10.580.10">
    <property type="entry name" value="CBS-domain"/>
    <property type="match status" value="2"/>
</dbReference>
<feature type="region of interest" description="Disordered" evidence="5">
    <location>
        <begin position="377"/>
        <end position="411"/>
    </location>
</feature>
<dbReference type="InterPro" id="IPR046342">
    <property type="entry name" value="CBS_dom_sf"/>
</dbReference>
<comment type="similarity">
    <text evidence="1">Belongs to the 5'-AMP-activated protein kinase gamma subunit family.</text>
</comment>
<proteinExistence type="inferred from homology"/>
<sequence length="473" mass="52012">MLGERRKSDADASTASGSPAFSTWPNRRNDRRLAQMKNHHLHALHAIRHFLRTRSSYDVLPVSFRLVVLDTKLTIKSALDVMFQSGVVSAPLWRSTLGDDEQTERPVNEAYSSRADGRPGFSGMITVHDIIHLIQYYYLTASNYVSASLDVETLRLERLREIEETLKVPPPPLLWIGPLRSLAEAGELLVRTHARRIPLLDYDEDLGVETVVSVVTQYRLLKFIAMNCHETSGLRASIGSLGIGTYTYEHIQKRRQRTPLARLKMGAPPPPGAGPYWPIQTATLDTPVSDIVHIFSEKGISAVPILDKDGDVVDIYESVDVITLVRTGAYYQLDLTIQQALERRPADYVGVSCCSSQDSLADVFAQLKTRRMHRMLVLDDEPDSSRSSSAASPVQSRRGSTTSMEEEGLRTRPKGKLVGLLCLSDILRYIIGNPTAQAQPPVPSPLSNAVSPAVGESTTAAEPAAAGEPSAPP</sequence>
<evidence type="ECO:0000256" key="4">
    <source>
        <dbReference type="PROSITE-ProRule" id="PRU00703"/>
    </source>
</evidence>
<dbReference type="SUPFAM" id="SSF54631">
    <property type="entry name" value="CBS-domain pair"/>
    <property type="match status" value="2"/>
</dbReference>
<dbReference type="GO" id="GO:0019901">
    <property type="term" value="F:protein kinase binding"/>
    <property type="evidence" value="ECO:0007669"/>
    <property type="project" value="TreeGrafter"/>
</dbReference>
<keyword evidence="8" id="KW-1185">Reference proteome</keyword>
<accession>A0AAF0DT23</accession>
<feature type="compositionally biased region" description="Basic and acidic residues" evidence="5">
    <location>
        <begin position="1"/>
        <end position="10"/>
    </location>
</feature>
<dbReference type="PANTHER" id="PTHR13780">
    <property type="entry name" value="AMP-ACTIVATED PROTEIN KINASE, GAMMA REGULATORY SUBUNIT"/>
    <property type="match status" value="1"/>
</dbReference>
<organism evidence="7 8">
    <name type="scientific">Malassezia brasiliensis</name>
    <dbReference type="NCBI Taxonomy" id="1821822"/>
    <lineage>
        <taxon>Eukaryota</taxon>
        <taxon>Fungi</taxon>
        <taxon>Dikarya</taxon>
        <taxon>Basidiomycota</taxon>
        <taxon>Ustilaginomycotina</taxon>
        <taxon>Malasseziomycetes</taxon>
        <taxon>Malasseziales</taxon>
        <taxon>Malasseziaceae</taxon>
        <taxon>Malassezia</taxon>
    </lineage>
</organism>
<feature type="domain" description="CBS" evidence="6">
    <location>
        <begin position="273"/>
        <end position="335"/>
    </location>
</feature>
<feature type="region of interest" description="Disordered" evidence="5">
    <location>
        <begin position="1"/>
        <end position="28"/>
    </location>
</feature>
<evidence type="ECO:0000256" key="2">
    <source>
        <dbReference type="ARBA" id="ARBA00022737"/>
    </source>
</evidence>
<keyword evidence="3 4" id="KW-0129">CBS domain</keyword>
<evidence type="ECO:0000313" key="8">
    <source>
        <dbReference type="Proteomes" id="UP001216638"/>
    </source>
</evidence>
<evidence type="ECO:0000313" key="7">
    <source>
        <dbReference type="EMBL" id="WFC93474.1"/>
    </source>
</evidence>
<dbReference type="SMART" id="SM00116">
    <property type="entry name" value="CBS"/>
    <property type="match status" value="4"/>
</dbReference>
<protein>
    <submittedName>
        <fullName evidence="7">AMP-activated serine/threonine-protein kinase regulatory subunit</fullName>
    </submittedName>
</protein>
<evidence type="ECO:0000259" key="6">
    <source>
        <dbReference type="PROSITE" id="PS51371"/>
    </source>
</evidence>
<feature type="compositionally biased region" description="Polar residues" evidence="5">
    <location>
        <begin position="11"/>
        <end position="26"/>
    </location>
</feature>
<reference evidence="7" key="1">
    <citation type="submission" date="2023-03" db="EMBL/GenBank/DDBJ databases">
        <title>Mating type loci evolution in Malassezia.</title>
        <authorList>
            <person name="Coelho M.A."/>
        </authorList>
    </citation>
    <scope>NUCLEOTIDE SEQUENCE</scope>
    <source>
        <strain evidence="7">CBS 14135</strain>
    </source>
</reference>
<evidence type="ECO:0000256" key="1">
    <source>
        <dbReference type="ARBA" id="ARBA00006750"/>
    </source>
</evidence>
<dbReference type="PROSITE" id="PS51371">
    <property type="entry name" value="CBS"/>
    <property type="match status" value="2"/>
</dbReference>
<dbReference type="InterPro" id="IPR000644">
    <property type="entry name" value="CBS_dom"/>
</dbReference>
<dbReference type="InterPro" id="IPR050511">
    <property type="entry name" value="AMPK_gamma/SDS23_families"/>
</dbReference>
<dbReference type="GO" id="GO:0005634">
    <property type="term" value="C:nucleus"/>
    <property type="evidence" value="ECO:0007669"/>
    <property type="project" value="TreeGrafter"/>
</dbReference>
<name>A0AAF0DT23_9BASI</name>
<dbReference type="GO" id="GO:0005737">
    <property type="term" value="C:cytoplasm"/>
    <property type="evidence" value="ECO:0007669"/>
    <property type="project" value="TreeGrafter"/>
</dbReference>
<dbReference type="EMBL" id="CP119951">
    <property type="protein sequence ID" value="WFC93474.1"/>
    <property type="molecule type" value="Genomic_DNA"/>
</dbReference>